<sequence>MADEQRIKHDLACLELEQRQLFIDRERFELQQRLVTLQTRSATADLDTERSTLTGTRSPPQRKSILRQPHSFVLLSNGRKIFKPRPTQRPISNNNETARTTLVDQAASPRQTVAHKSVGDRVPINVFQNSDPASIADSRSSLLEHRESAGLPPLQPQRRLSIHAVYRGAHARQIFEDLARIEHDLNGQAQKKRKQHIGEKEDEKHF</sequence>
<dbReference type="EMBL" id="JAPDRK010000020">
    <property type="protein sequence ID" value="KAJ9604019.1"/>
    <property type="molecule type" value="Genomic_DNA"/>
</dbReference>
<evidence type="ECO:0000313" key="2">
    <source>
        <dbReference type="EMBL" id="KAJ9604019.1"/>
    </source>
</evidence>
<feature type="compositionally biased region" description="Polar residues" evidence="1">
    <location>
        <begin position="51"/>
        <end position="61"/>
    </location>
</feature>
<dbReference type="Proteomes" id="UP001172673">
    <property type="component" value="Unassembled WGS sequence"/>
</dbReference>
<name>A0AA38WZI2_9EURO</name>
<gene>
    <name evidence="2" type="ORF">H2200_011541</name>
</gene>
<evidence type="ECO:0000313" key="3">
    <source>
        <dbReference type="Proteomes" id="UP001172673"/>
    </source>
</evidence>
<keyword evidence="3" id="KW-1185">Reference proteome</keyword>
<reference evidence="2" key="1">
    <citation type="submission" date="2022-10" db="EMBL/GenBank/DDBJ databases">
        <title>Culturing micro-colonial fungi from biological soil crusts in the Mojave desert and describing Neophaeococcomyces mojavensis, and introducing the new genera and species Taxawa tesnikishii.</title>
        <authorList>
            <person name="Kurbessoian T."/>
            <person name="Stajich J.E."/>
        </authorList>
    </citation>
    <scope>NUCLEOTIDE SEQUENCE</scope>
    <source>
        <strain evidence="2">TK_41</strain>
    </source>
</reference>
<feature type="region of interest" description="Disordered" evidence="1">
    <location>
        <begin position="186"/>
        <end position="206"/>
    </location>
</feature>
<protein>
    <submittedName>
        <fullName evidence="2">Uncharacterized protein</fullName>
    </submittedName>
</protein>
<comment type="caution">
    <text evidence="2">The sequence shown here is derived from an EMBL/GenBank/DDBJ whole genome shotgun (WGS) entry which is preliminary data.</text>
</comment>
<dbReference type="AlphaFoldDB" id="A0AA38WZI2"/>
<proteinExistence type="predicted"/>
<feature type="compositionally biased region" description="Basic and acidic residues" evidence="1">
    <location>
        <begin position="196"/>
        <end position="206"/>
    </location>
</feature>
<accession>A0AA38WZI2</accession>
<evidence type="ECO:0000256" key="1">
    <source>
        <dbReference type="SAM" id="MobiDB-lite"/>
    </source>
</evidence>
<feature type="region of interest" description="Disordered" evidence="1">
    <location>
        <begin position="46"/>
        <end position="68"/>
    </location>
</feature>
<organism evidence="2 3">
    <name type="scientific">Cladophialophora chaetospira</name>
    <dbReference type="NCBI Taxonomy" id="386627"/>
    <lineage>
        <taxon>Eukaryota</taxon>
        <taxon>Fungi</taxon>
        <taxon>Dikarya</taxon>
        <taxon>Ascomycota</taxon>
        <taxon>Pezizomycotina</taxon>
        <taxon>Eurotiomycetes</taxon>
        <taxon>Chaetothyriomycetidae</taxon>
        <taxon>Chaetothyriales</taxon>
        <taxon>Herpotrichiellaceae</taxon>
        <taxon>Cladophialophora</taxon>
    </lineage>
</organism>